<dbReference type="STRING" id="490622.A0A395N812"/>
<feature type="region of interest" description="Disordered" evidence="1">
    <location>
        <begin position="113"/>
        <end position="233"/>
    </location>
</feature>
<feature type="compositionally biased region" description="Polar residues" evidence="1">
    <location>
        <begin position="82"/>
        <end position="96"/>
    </location>
</feature>
<comment type="caution">
    <text evidence="3">The sequence shown here is derived from an EMBL/GenBank/DDBJ whole genome shotgun (WGS) entry which is preliminary data.</text>
</comment>
<evidence type="ECO:0000313" key="3">
    <source>
        <dbReference type="EMBL" id="RFU71813.1"/>
    </source>
</evidence>
<feature type="compositionally biased region" description="Basic and acidic residues" evidence="1">
    <location>
        <begin position="70"/>
        <end position="81"/>
    </location>
</feature>
<dbReference type="EMBL" id="PXOA01001203">
    <property type="protein sequence ID" value="RFU71813.1"/>
    <property type="molecule type" value="Genomic_DNA"/>
</dbReference>
<feature type="compositionally biased region" description="Basic and acidic residues" evidence="1">
    <location>
        <begin position="188"/>
        <end position="198"/>
    </location>
</feature>
<sequence length="243" mass="26910">MDPTLLIGDIVERDKKGAKPVEFPSGPISSTGFPQHKRRWKPSAFKQQRNGGASAEKQLQEPNQSLSFEESERRRIDRENQQKINDMTPQEISQAQEDIMKGLNPALIQRLLQRATIDEPDPNSPFNISDPQEPLAASSAALPEIRVDDVPKATAVEEADSTKADEPESTPKPTSPPPPPPQAKSTKKVAENYDEDKAPSQIPPDLFPITDLPKSTHFPVPPSLPDLDPSDPNFLATLHEKYF</sequence>
<accession>A0A395N812</accession>
<organism evidence="3 4">
    <name type="scientific">Trichoderma arundinaceum</name>
    <dbReference type="NCBI Taxonomy" id="490622"/>
    <lineage>
        <taxon>Eukaryota</taxon>
        <taxon>Fungi</taxon>
        <taxon>Dikarya</taxon>
        <taxon>Ascomycota</taxon>
        <taxon>Pezizomycotina</taxon>
        <taxon>Sordariomycetes</taxon>
        <taxon>Hypocreomycetidae</taxon>
        <taxon>Hypocreales</taxon>
        <taxon>Hypocreaceae</taxon>
        <taxon>Trichoderma</taxon>
    </lineage>
</organism>
<keyword evidence="4" id="KW-1185">Reference proteome</keyword>
<proteinExistence type="predicted"/>
<dbReference type="OrthoDB" id="348201at2759"/>
<feature type="domain" description="RPAP1 N-terminal" evidence="2">
    <location>
        <begin position="74"/>
        <end position="119"/>
    </location>
</feature>
<dbReference type="GO" id="GO:0006366">
    <property type="term" value="P:transcription by RNA polymerase II"/>
    <property type="evidence" value="ECO:0007669"/>
    <property type="project" value="InterPro"/>
</dbReference>
<dbReference type="InterPro" id="IPR013930">
    <property type="entry name" value="RPAP1_N"/>
</dbReference>
<feature type="compositionally biased region" description="Basic and acidic residues" evidence="1">
    <location>
        <begin position="10"/>
        <end position="19"/>
    </location>
</feature>
<dbReference type="PANTHER" id="PTHR21483:SF18">
    <property type="entry name" value="RNA POLYMERASE II-ASSOCIATED PROTEIN 1"/>
    <property type="match status" value="1"/>
</dbReference>
<name>A0A395N812_TRIAR</name>
<feature type="region of interest" description="Disordered" evidence="1">
    <location>
        <begin position="1"/>
        <end position="99"/>
    </location>
</feature>
<dbReference type="InterPro" id="IPR039913">
    <property type="entry name" value="RPAP1/Rba50"/>
</dbReference>
<dbReference type="Pfam" id="PF08621">
    <property type="entry name" value="RPAP1_N"/>
    <property type="match status" value="1"/>
</dbReference>
<evidence type="ECO:0000256" key="1">
    <source>
        <dbReference type="SAM" id="MobiDB-lite"/>
    </source>
</evidence>
<protein>
    <recommendedName>
        <fullName evidence="2">RPAP1 N-terminal domain-containing protein</fullName>
    </recommendedName>
</protein>
<dbReference type="AlphaFoldDB" id="A0A395N812"/>
<feature type="non-terminal residue" evidence="3">
    <location>
        <position position="243"/>
    </location>
</feature>
<dbReference type="PANTHER" id="PTHR21483">
    <property type="entry name" value="RNA POLYMERASE II-ASSOCIATED PROTEIN 1"/>
    <property type="match status" value="1"/>
</dbReference>
<gene>
    <name evidence="3" type="ORF">TARUN_10449</name>
</gene>
<evidence type="ECO:0000313" key="4">
    <source>
        <dbReference type="Proteomes" id="UP000266272"/>
    </source>
</evidence>
<feature type="compositionally biased region" description="Pro residues" evidence="1">
    <location>
        <begin position="173"/>
        <end position="182"/>
    </location>
</feature>
<evidence type="ECO:0000259" key="2">
    <source>
        <dbReference type="Pfam" id="PF08621"/>
    </source>
</evidence>
<reference evidence="3 4" key="1">
    <citation type="journal article" date="2018" name="PLoS Pathog.">
        <title>Evolution of structural diversity of trichothecenes, a family of toxins produced by plant pathogenic and entomopathogenic fungi.</title>
        <authorList>
            <person name="Proctor R.H."/>
            <person name="McCormick S.P."/>
            <person name="Kim H.S."/>
            <person name="Cardoza R.E."/>
            <person name="Stanley A.M."/>
            <person name="Lindo L."/>
            <person name="Kelly A."/>
            <person name="Brown D.W."/>
            <person name="Lee T."/>
            <person name="Vaughan M.M."/>
            <person name="Alexander N.J."/>
            <person name="Busman M."/>
            <person name="Gutierrez S."/>
        </authorList>
    </citation>
    <scope>NUCLEOTIDE SEQUENCE [LARGE SCALE GENOMIC DNA]</scope>
    <source>
        <strain evidence="3 4">IBT 40837</strain>
    </source>
</reference>
<dbReference type="Proteomes" id="UP000266272">
    <property type="component" value="Unassembled WGS sequence"/>
</dbReference>